<gene>
    <name evidence="5" type="ORF">D9757_005432</name>
</gene>
<protein>
    <submittedName>
        <fullName evidence="5">Uncharacterized protein</fullName>
    </submittedName>
</protein>
<evidence type="ECO:0000256" key="4">
    <source>
        <dbReference type="ARBA" id="ARBA00023306"/>
    </source>
</evidence>
<dbReference type="InterPro" id="IPR037679">
    <property type="entry name" value="Apc5"/>
</dbReference>
<keyword evidence="6" id="KW-1185">Reference proteome</keyword>
<sequence>MRGTTQASVNLLYSTWLDTITSMENILQREGVSRTSGDNIALQQCISLLRRLPPLDDNQKPPINEIQPNLNPLDVLYDVKKLIDETNEQPMSASFQKIVEAAGVFDHWCDGRVSTAQESDQWALYTVQATAWNAAGCEGLGDLTADIVLAFTRAGSPDNNRLTALLNIAFRRARQGNYNNALGILLDPSVWSSLSLPDYKLWAEEVWQVLTLRAARRGQDRLYHETLLPHRPPGERNLAFLDSKISLSEVLRMREREASSITMEQLLRTLWHSEFLFRMHHYRAAIVLLADVGLHFGLSKRSQRMIEDMMPQIIIGSDVELRGFAAFTLARCIIVGGQGSKSALQEAAWWLAIAEKDYMALEIYHSAMDVQYLLAVVYNTFGAEEDRDAASERYERTREVLQQLEVVTADAEVNGIIDIISRVGSWEI</sequence>
<comment type="caution">
    <text evidence="5">The sequence shown here is derived from an EMBL/GenBank/DDBJ whole genome shotgun (WGS) entry which is preliminary data.</text>
</comment>
<organism evidence="5 6">
    <name type="scientific">Collybiopsis confluens</name>
    <dbReference type="NCBI Taxonomy" id="2823264"/>
    <lineage>
        <taxon>Eukaryota</taxon>
        <taxon>Fungi</taxon>
        <taxon>Dikarya</taxon>
        <taxon>Basidiomycota</taxon>
        <taxon>Agaricomycotina</taxon>
        <taxon>Agaricomycetes</taxon>
        <taxon>Agaricomycetidae</taxon>
        <taxon>Agaricales</taxon>
        <taxon>Marasmiineae</taxon>
        <taxon>Omphalotaceae</taxon>
        <taxon>Collybiopsis</taxon>
    </lineage>
</organism>
<dbReference type="GO" id="GO:0005680">
    <property type="term" value="C:anaphase-promoting complex"/>
    <property type="evidence" value="ECO:0007669"/>
    <property type="project" value="InterPro"/>
</dbReference>
<dbReference type="AlphaFoldDB" id="A0A8H5HLY1"/>
<evidence type="ECO:0000256" key="2">
    <source>
        <dbReference type="ARBA" id="ARBA00022776"/>
    </source>
</evidence>
<reference evidence="5 6" key="1">
    <citation type="journal article" date="2020" name="ISME J.">
        <title>Uncovering the hidden diversity of litter-decomposition mechanisms in mushroom-forming fungi.</title>
        <authorList>
            <person name="Floudas D."/>
            <person name="Bentzer J."/>
            <person name="Ahren D."/>
            <person name="Johansson T."/>
            <person name="Persson P."/>
            <person name="Tunlid A."/>
        </authorList>
    </citation>
    <scope>NUCLEOTIDE SEQUENCE [LARGE SCALE GENOMIC DNA]</scope>
    <source>
        <strain evidence="5 6">CBS 406.79</strain>
    </source>
</reference>
<dbReference type="GO" id="GO:0045842">
    <property type="term" value="P:positive regulation of mitotic metaphase/anaphase transition"/>
    <property type="evidence" value="ECO:0007669"/>
    <property type="project" value="TreeGrafter"/>
</dbReference>
<dbReference type="PANTHER" id="PTHR12830:SF9">
    <property type="entry name" value="ANAPHASE-PROMOTING COMPLEX SUBUNIT 5"/>
    <property type="match status" value="1"/>
</dbReference>
<evidence type="ECO:0000256" key="3">
    <source>
        <dbReference type="ARBA" id="ARBA00022786"/>
    </source>
</evidence>
<dbReference type="OrthoDB" id="2504561at2759"/>
<evidence type="ECO:0000256" key="1">
    <source>
        <dbReference type="ARBA" id="ARBA00022618"/>
    </source>
</evidence>
<keyword evidence="3" id="KW-0833">Ubl conjugation pathway</keyword>
<dbReference type="GO" id="GO:0070979">
    <property type="term" value="P:protein K11-linked ubiquitination"/>
    <property type="evidence" value="ECO:0007669"/>
    <property type="project" value="TreeGrafter"/>
</dbReference>
<keyword evidence="4" id="KW-0131">Cell cycle</keyword>
<dbReference type="GO" id="GO:0051301">
    <property type="term" value="P:cell division"/>
    <property type="evidence" value="ECO:0007669"/>
    <property type="project" value="UniProtKB-KW"/>
</dbReference>
<keyword evidence="2" id="KW-0498">Mitosis</keyword>
<proteinExistence type="predicted"/>
<dbReference type="EMBL" id="JAACJN010000040">
    <property type="protein sequence ID" value="KAF5385526.1"/>
    <property type="molecule type" value="Genomic_DNA"/>
</dbReference>
<evidence type="ECO:0000313" key="5">
    <source>
        <dbReference type="EMBL" id="KAF5385526.1"/>
    </source>
</evidence>
<name>A0A8H5HLY1_9AGAR</name>
<dbReference type="Proteomes" id="UP000518752">
    <property type="component" value="Unassembled WGS sequence"/>
</dbReference>
<accession>A0A8H5HLY1</accession>
<keyword evidence="1" id="KW-0132">Cell division</keyword>
<evidence type="ECO:0000313" key="6">
    <source>
        <dbReference type="Proteomes" id="UP000518752"/>
    </source>
</evidence>
<dbReference type="PANTHER" id="PTHR12830">
    <property type="entry name" value="ANAPHASE-PROMOTING COMPLEX SUBUNIT 5"/>
    <property type="match status" value="1"/>
</dbReference>
<dbReference type="GO" id="GO:0031145">
    <property type="term" value="P:anaphase-promoting complex-dependent catabolic process"/>
    <property type="evidence" value="ECO:0007669"/>
    <property type="project" value="TreeGrafter"/>
</dbReference>